<accession>A0A841Q661</accession>
<keyword evidence="8" id="KW-1185">Reference proteome</keyword>
<sequence>MKKVAALLIGLALIGLVACGSEDTSGSGDAKELVISTEAQFAPFEFMEGGEVTGFDVDLATAVLKEAGYKATFENVGWETMLQNVENDKVDLAVAAISITDDRKLTYDFSDPYFQSTLMILVPEDSEVGSVGDLEGKTVGVQISTTGADAAESIYGKNSSQVKKFDSITLAMMSMNQGDVDAVIVDNVVAQEYVKNNPDVAVKGIYDNSAFESEFYGFMYPKDSELVDEINEALATVMENGTYAEIYEEWFGQQPDMSVFE</sequence>
<dbReference type="SMART" id="SM00062">
    <property type="entry name" value="PBPb"/>
    <property type="match status" value="1"/>
</dbReference>
<gene>
    <name evidence="7" type="ORF">HNQ94_002339</name>
</gene>
<dbReference type="CDD" id="cd13624">
    <property type="entry name" value="PBP2_Arg_Lys_His"/>
    <property type="match status" value="1"/>
</dbReference>
<dbReference type="PANTHER" id="PTHR35936:SF19">
    <property type="entry name" value="AMINO-ACID-BINDING PROTEIN YXEM-RELATED"/>
    <property type="match status" value="1"/>
</dbReference>
<dbReference type="GO" id="GO:0015276">
    <property type="term" value="F:ligand-gated monoatomic ion channel activity"/>
    <property type="evidence" value="ECO:0007669"/>
    <property type="project" value="InterPro"/>
</dbReference>
<dbReference type="Gene3D" id="3.40.190.10">
    <property type="entry name" value="Periplasmic binding protein-like II"/>
    <property type="match status" value="2"/>
</dbReference>
<keyword evidence="2" id="KW-0564">Palmitate</keyword>
<organism evidence="7 8">
    <name type="scientific">Salirhabdus euzebyi</name>
    <dbReference type="NCBI Taxonomy" id="394506"/>
    <lineage>
        <taxon>Bacteria</taxon>
        <taxon>Bacillati</taxon>
        <taxon>Bacillota</taxon>
        <taxon>Bacilli</taxon>
        <taxon>Bacillales</taxon>
        <taxon>Bacillaceae</taxon>
        <taxon>Salirhabdus</taxon>
    </lineage>
</organism>
<evidence type="ECO:0000313" key="8">
    <source>
        <dbReference type="Proteomes" id="UP000581688"/>
    </source>
</evidence>
<dbReference type="Proteomes" id="UP000581688">
    <property type="component" value="Unassembled WGS sequence"/>
</dbReference>
<dbReference type="Pfam" id="PF00497">
    <property type="entry name" value="SBP_bac_3"/>
    <property type="match status" value="1"/>
</dbReference>
<proteinExistence type="predicted"/>
<evidence type="ECO:0000313" key="7">
    <source>
        <dbReference type="EMBL" id="MBB6453888.1"/>
    </source>
</evidence>
<evidence type="ECO:0000256" key="2">
    <source>
        <dbReference type="ARBA" id="ARBA00023139"/>
    </source>
</evidence>
<evidence type="ECO:0000259" key="5">
    <source>
        <dbReference type="SMART" id="SM00062"/>
    </source>
</evidence>
<protein>
    <submittedName>
        <fullName evidence="7">Polar amino acid transport system substrate-binding protein</fullName>
    </submittedName>
</protein>
<dbReference type="SUPFAM" id="SSF53850">
    <property type="entry name" value="Periplasmic binding protein-like II"/>
    <property type="match status" value="1"/>
</dbReference>
<keyword evidence="1 4" id="KW-0732">Signal</keyword>
<evidence type="ECO:0000256" key="3">
    <source>
        <dbReference type="ARBA" id="ARBA00023288"/>
    </source>
</evidence>
<dbReference type="InterPro" id="IPR001638">
    <property type="entry name" value="Solute-binding_3/MltF_N"/>
</dbReference>
<dbReference type="RefSeq" id="WP_174496573.1">
    <property type="nucleotide sequence ID" value="NZ_CADDWK010000008.1"/>
</dbReference>
<feature type="signal peptide" evidence="4">
    <location>
        <begin position="1"/>
        <end position="20"/>
    </location>
</feature>
<dbReference type="InterPro" id="IPR001320">
    <property type="entry name" value="Iontro_rcpt_C"/>
</dbReference>
<evidence type="ECO:0000259" key="6">
    <source>
        <dbReference type="SMART" id="SM00079"/>
    </source>
</evidence>
<dbReference type="AlphaFoldDB" id="A0A841Q661"/>
<comment type="caution">
    <text evidence="7">The sequence shown here is derived from an EMBL/GenBank/DDBJ whole genome shotgun (WGS) entry which is preliminary data.</text>
</comment>
<dbReference type="SMART" id="SM00079">
    <property type="entry name" value="PBPe"/>
    <property type="match status" value="1"/>
</dbReference>
<evidence type="ECO:0000256" key="4">
    <source>
        <dbReference type="SAM" id="SignalP"/>
    </source>
</evidence>
<feature type="domain" description="Solute-binding protein family 3/N-terminal" evidence="5">
    <location>
        <begin position="32"/>
        <end position="254"/>
    </location>
</feature>
<dbReference type="PROSITE" id="PS51257">
    <property type="entry name" value="PROKAR_LIPOPROTEIN"/>
    <property type="match status" value="1"/>
</dbReference>
<dbReference type="EMBL" id="JACHGH010000006">
    <property type="protein sequence ID" value="MBB6453888.1"/>
    <property type="molecule type" value="Genomic_DNA"/>
</dbReference>
<reference evidence="7 8" key="1">
    <citation type="submission" date="2020-08" db="EMBL/GenBank/DDBJ databases">
        <title>Genomic Encyclopedia of Type Strains, Phase IV (KMG-IV): sequencing the most valuable type-strain genomes for metagenomic binning, comparative biology and taxonomic classification.</title>
        <authorList>
            <person name="Goeker M."/>
        </authorList>
    </citation>
    <scope>NUCLEOTIDE SEQUENCE [LARGE SCALE GENOMIC DNA]</scope>
    <source>
        <strain evidence="7 8">DSM 19612</strain>
    </source>
</reference>
<feature type="chain" id="PRO_5032547574" evidence="4">
    <location>
        <begin position="21"/>
        <end position="261"/>
    </location>
</feature>
<keyword evidence="3" id="KW-0449">Lipoprotein</keyword>
<name>A0A841Q661_9BACI</name>
<dbReference type="GO" id="GO:0016020">
    <property type="term" value="C:membrane"/>
    <property type="evidence" value="ECO:0007669"/>
    <property type="project" value="InterPro"/>
</dbReference>
<feature type="domain" description="Ionotropic glutamate receptor C-terminal" evidence="6">
    <location>
        <begin position="32"/>
        <end position="253"/>
    </location>
</feature>
<evidence type="ECO:0000256" key="1">
    <source>
        <dbReference type="ARBA" id="ARBA00022729"/>
    </source>
</evidence>
<dbReference type="PANTHER" id="PTHR35936">
    <property type="entry name" value="MEMBRANE-BOUND LYTIC MUREIN TRANSGLYCOSYLASE F"/>
    <property type="match status" value="1"/>
</dbReference>